<evidence type="ECO:0000259" key="3">
    <source>
        <dbReference type="Pfam" id="PF17853"/>
    </source>
</evidence>
<dbReference type="Pfam" id="PF13556">
    <property type="entry name" value="HTH_30"/>
    <property type="match status" value="1"/>
</dbReference>
<sequence>MNTDQELFLNEYPEVPLGLLNQAGMDRFLTIIKDVAGIQFLVTTDRFDVLFETDQSETIAFEDTLKHISNKGNLLEKAVKTKSIHPIYDADIQLSVKGLLYRERAVGYLFILHTSALTEKESRFIETFSDILIPWVISEIKMQENDQDYQKQFLFDLLHNHFDSYLEMNEQAKRWGWNFTNGYQLMIIQHHTAQADLLLIKKYAELFFIKQKMNVITVIFDRQLTLLYQPVNQQLETAAVDAKTISDRLLIHLSSLDNQHHLIIGTGHFYPSPLYLYRTYQEAKMAIKLGKKDTISNQIIHYDDLGIIKLLGHLRYELLADYQKEQLSGLINFDAETGEDLTSTLEKYLENNGNIKSCAASLHIHPNTLRYRLNKIESLLRVDLKNYQDIAELYIAYLIRNSR</sequence>
<dbReference type="PANTHER" id="PTHR33744">
    <property type="entry name" value="CARBOHYDRATE DIACID REGULATOR"/>
    <property type="match status" value="1"/>
</dbReference>
<dbReference type="InterPro" id="IPR042070">
    <property type="entry name" value="PucR_C-HTH_sf"/>
</dbReference>
<dbReference type="InterPro" id="IPR051448">
    <property type="entry name" value="CdaR-like_regulators"/>
</dbReference>
<dbReference type="InterPro" id="IPR025736">
    <property type="entry name" value="PucR_C-HTH_dom"/>
</dbReference>
<comment type="similarity">
    <text evidence="1">Belongs to the CdaR family.</text>
</comment>
<dbReference type="Proteomes" id="UP000094463">
    <property type="component" value="Chromosome"/>
</dbReference>
<organism evidence="4 5">
    <name type="scientific">Salisediminibacterium beveridgei</name>
    <dbReference type="NCBI Taxonomy" id="632773"/>
    <lineage>
        <taxon>Bacteria</taxon>
        <taxon>Bacillati</taxon>
        <taxon>Bacillota</taxon>
        <taxon>Bacilli</taxon>
        <taxon>Bacillales</taxon>
        <taxon>Bacillaceae</taxon>
        <taxon>Salisediminibacterium</taxon>
    </lineage>
</organism>
<dbReference type="OrthoDB" id="9792148at2"/>
<keyword evidence="5" id="KW-1185">Reference proteome</keyword>
<evidence type="ECO:0000256" key="1">
    <source>
        <dbReference type="ARBA" id="ARBA00006754"/>
    </source>
</evidence>
<dbReference type="AlphaFoldDB" id="A0A1D7QX78"/>
<evidence type="ECO:0000313" key="4">
    <source>
        <dbReference type="EMBL" id="AOM83610.1"/>
    </source>
</evidence>
<feature type="domain" description="CdaR GGDEF-like" evidence="3">
    <location>
        <begin position="167"/>
        <end position="288"/>
    </location>
</feature>
<dbReference type="Gene3D" id="1.10.10.2840">
    <property type="entry name" value="PucR C-terminal helix-turn-helix domain"/>
    <property type="match status" value="1"/>
</dbReference>
<evidence type="ECO:0000259" key="2">
    <source>
        <dbReference type="Pfam" id="PF13556"/>
    </source>
</evidence>
<gene>
    <name evidence="4" type="primary">cdaR-2</name>
    <name evidence="4" type="ORF">BBEV_2252</name>
</gene>
<dbReference type="Pfam" id="PF17853">
    <property type="entry name" value="GGDEF_2"/>
    <property type="match status" value="1"/>
</dbReference>
<dbReference type="KEGG" id="bbev:BBEV_2252"/>
<evidence type="ECO:0000313" key="5">
    <source>
        <dbReference type="Proteomes" id="UP000094463"/>
    </source>
</evidence>
<protein>
    <submittedName>
        <fullName evidence="4">Carbohydrate diacid regulator</fullName>
    </submittedName>
</protein>
<dbReference type="PANTHER" id="PTHR33744:SF15">
    <property type="entry name" value="CARBOHYDRATE DIACID REGULATOR"/>
    <property type="match status" value="1"/>
</dbReference>
<accession>A0A1D7QX78</accession>
<dbReference type="RefSeq" id="WP_069365576.1">
    <property type="nucleotide sequence ID" value="NZ_CP012502.1"/>
</dbReference>
<feature type="domain" description="PucR C-terminal helix-turn-helix" evidence="2">
    <location>
        <begin position="341"/>
        <end position="398"/>
    </location>
</feature>
<proteinExistence type="inferred from homology"/>
<name>A0A1D7QX78_9BACI</name>
<reference evidence="4 5" key="1">
    <citation type="submission" date="2015-08" db="EMBL/GenBank/DDBJ databases">
        <title>The complete genome sequence of Bacillus beveridgei MLTeJB.</title>
        <authorList>
            <person name="Hanson T.E."/>
            <person name="Mesa C."/>
            <person name="Basesman S.M."/>
            <person name="Oremland R.S."/>
        </authorList>
    </citation>
    <scope>NUCLEOTIDE SEQUENCE [LARGE SCALE GENOMIC DNA]</scope>
    <source>
        <strain evidence="4 5">MLTeJB</strain>
    </source>
</reference>
<dbReference type="InterPro" id="IPR041522">
    <property type="entry name" value="CdaR_GGDEF"/>
</dbReference>
<dbReference type="STRING" id="632773.BBEV_2252"/>
<dbReference type="EMBL" id="CP012502">
    <property type="protein sequence ID" value="AOM83610.1"/>
    <property type="molecule type" value="Genomic_DNA"/>
</dbReference>